<evidence type="ECO:0000259" key="2">
    <source>
        <dbReference type="Pfam" id="PF00496"/>
    </source>
</evidence>
<protein>
    <submittedName>
        <fullName evidence="3">Cationic peptide transport system substrate-binding protein</fullName>
    </submittedName>
</protein>
<proteinExistence type="predicted"/>
<sequence length="561" mass="64033">MTKFYAILSRLMICLIGVASSLGTANQSNESITSQAKKLDQALISRIIDNRLVYCANGVFHTFNPQQSAKGIAIDIIGPQLYNRLIRSNESLTDFLPEIAKRWEVSEDKLSVTFYLNEGIPFHTTPYFKPSRTLIADDVIFSFDRLINSNNPFYQNHFFPYFQAINLKARIRSIEKLDDYSVRFNLYHPDQSFLSHLGSYYSPILSAEYAQQLKANNSIDQFDKKPIGTGAFKLDSYLVDEYIRLIRHPYAWQIPKLNDRMFEQVIIELSSSGVGRLSKLLSNECDMLAYPAAAQLATIDKQHRLNRLERLTFGTAFLSFNTQKYPLNDPAIRNAVAFAINNPRLMQSIYLDTAETASAFLPSYHWAFDPSIQITHYVPEQSKHILKEKGLENISLTLRVSSNPEPFNPSPIKMAELIQSDLAAVGIDVKIIVHDGQYRPSYFDTHSVDLELTGWNAPNADPDTFLRPVLSCDAIGARTNHSNWCNPVFDGYLDKANMTDDFLLRKAYYQKAQQLLANELPILPLAYSRNMLVYDKSITNTHSLTQGNFSFMKLERYREKN</sequence>
<dbReference type="GO" id="GO:1904680">
    <property type="term" value="F:peptide transmembrane transporter activity"/>
    <property type="evidence" value="ECO:0007669"/>
    <property type="project" value="TreeGrafter"/>
</dbReference>
<dbReference type="PIRSF" id="PIRSF002741">
    <property type="entry name" value="MppA"/>
    <property type="match status" value="1"/>
</dbReference>
<organism evidence="3 4">
    <name type="scientific">Thorsellia anophelis DSM 18579</name>
    <dbReference type="NCBI Taxonomy" id="1123402"/>
    <lineage>
        <taxon>Bacteria</taxon>
        <taxon>Pseudomonadati</taxon>
        <taxon>Pseudomonadota</taxon>
        <taxon>Gammaproteobacteria</taxon>
        <taxon>Enterobacterales</taxon>
        <taxon>Thorselliaceae</taxon>
        <taxon>Thorsellia</taxon>
    </lineage>
</organism>
<evidence type="ECO:0000313" key="4">
    <source>
        <dbReference type="Proteomes" id="UP000242642"/>
    </source>
</evidence>
<dbReference type="PANTHER" id="PTHR30290:SF28">
    <property type="entry name" value="ABC TRANSPORTER PERIPLASMIC-BINDING PROTEIN SAPA-RELATED"/>
    <property type="match status" value="1"/>
</dbReference>
<evidence type="ECO:0000313" key="3">
    <source>
        <dbReference type="EMBL" id="SET46627.1"/>
    </source>
</evidence>
<dbReference type="Gene3D" id="3.40.190.10">
    <property type="entry name" value="Periplasmic binding protein-like II"/>
    <property type="match status" value="1"/>
</dbReference>
<accession>A0A1I0EMQ2</accession>
<dbReference type="InterPro" id="IPR039424">
    <property type="entry name" value="SBP_5"/>
</dbReference>
<dbReference type="Gene3D" id="3.10.105.10">
    <property type="entry name" value="Dipeptide-binding Protein, Domain 3"/>
    <property type="match status" value="1"/>
</dbReference>
<keyword evidence="1" id="KW-0732">Signal</keyword>
<feature type="chain" id="PRO_5017412432" evidence="1">
    <location>
        <begin position="22"/>
        <end position="561"/>
    </location>
</feature>
<dbReference type="Proteomes" id="UP000242642">
    <property type="component" value="Unassembled WGS sequence"/>
</dbReference>
<dbReference type="PANTHER" id="PTHR30290">
    <property type="entry name" value="PERIPLASMIC BINDING COMPONENT OF ABC TRANSPORTER"/>
    <property type="match status" value="1"/>
</dbReference>
<feature type="domain" description="Solute-binding protein family 5" evidence="2">
    <location>
        <begin position="96"/>
        <end position="474"/>
    </location>
</feature>
<reference evidence="4" key="1">
    <citation type="submission" date="2016-10" db="EMBL/GenBank/DDBJ databases">
        <authorList>
            <person name="Varghese N."/>
            <person name="Submissions S."/>
        </authorList>
    </citation>
    <scope>NUCLEOTIDE SEQUENCE [LARGE SCALE GENOMIC DNA]</scope>
    <source>
        <strain evidence="4">DSM 18579</strain>
    </source>
</reference>
<dbReference type="GO" id="GO:0043190">
    <property type="term" value="C:ATP-binding cassette (ABC) transporter complex"/>
    <property type="evidence" value="ECO:0007669"/>
    <property type="project" value="InterPro"/>
</dbReference>
<dbReference type="AlphaFoldDB" id="A0A1I0EMQ2"/>
<dbReference type="EMBL" id="FOHV01000029">
    <property type="protein sequence ID" value="SET46627.1"/>
    <property type="molecule type" value="Genomic_DNA"/>
</dbReference>
<evidence type="ECO:0000256" key="1">
    <source>
        <dbReference type="SAM" id="SignalP"/>
    </source>
</evidence>
<dbReference type="STRING" id="1123402.SAMN02583745_02447"/>
<dbReference type="InterPro" id="IPR000914">
    <property type="entry name" value="SBP_5_dom"/>
</dbReference>
<keyword evidence="4" id="KW-1185">Reference proteome</keyword>
<dbReference type="RefSeq" id="WP_093321576.1">
    <property type="nucleotide sequence ID" value="NZ_FOHV01000029.1"/>
</dbReference>
<dbReference type="GO" id="GO:0015833">
    <property type="term" value="P:peptide transport"/>
    <property type="evidence" value="ECO:0007669"/>
    <property type="project" value="TreeGrafter"/>
</dbReference>
<name>A0A1I0EMQ2_9GAMM</name>
<dbReference type="Pfam" id="PF00496">
    <property type="entry name" value="SBP_bac_5"/>
    <property type="match status" value="1"/>
</dbReference>
<gene>
    <name evidence="3" type="ORF">SAMN02583745_02447</name>
</gene>
<dbReference type="CDD" id="cd08493">
    <property type="entry name" value="PBP2_DppA_like"/>
    <property type="match status" value="1"/>
</dbReference>
<dbReference type="Gene3D" id="3.90.76.10">
    <property type="entry name" value="Dipeptide-binding Protein, Domain 1"/>
    <property type="match status" value="1"/>
</dbReference>
<feature type="signal peptide" evidence="1">
    <location>
        <begin position="1"/>
        <end position="21"/>
    </location>
</feature>
<dbReference type="SUPFAM" id="SSF53850">
    <property type="entry name" value="Periplasmic binding protein-like II"/>
    <property type="match status" value="1"/>
</dbReference>
<dbReference type="InterPro" id="IPR030678">
    <property type="entry name" value="Peptide/Ni-bd"/>
</dbReference>
<dbReference type="GO" id="GO:0030288">
    <property type="term" value="C:outer membrane-bounded periplasmic space"/>
    <property type="evidence" value="ECO:0007669"/>
    <property type="project" value="UniProtKB-ARBA"/>
</dbReference>
<dbReference type="OrthoDB" id="9801912at2"/>